<sequence>MNKQEFTDFLKNIDLSKKDFAELSNISYNTVNNWNDTNKPVPPWVKSWLDNYVKAKDMDKVVEAVKPHIK</sequence>
<comment type="caution">
    <text evidence="1">The sequence shown here is derived from an EMBL/GenBank/DDBJ whole genome shotgun (WGS) entry which is preliminary data.</text>
</comment>
<dbReference type="AlphaFoldDB" id="A0AAW9DAH2"/>
<dbReference type="GO" id="GO:0003677">
    <property type="term" value="F:DNA binding"/>
    <property type="evidence" value="ECO:0007669"/>
    <property type="project" value="InterPro"/>
</dbReference>
<dbReference type="EMBL" id="JAUQUR010000002">
    <property type="protein sequence ID" value="MDX4069131.1"/>
    <property type="molecule type" value="Genomic_DNA"/>
</dbReference>
<evidence type="ECO:0000313" key="2">
    <source>
        <dbReference type="Proteomes" id="UP001283691"/>
    </source>
</evidence>
<reference evidence="1" key="1">
    <citation type="journal article" date="2023" name="Front. Microbiol.">
        <title>Genomic diversity and taxonomic marker for Arcobacter species.</title>
        <authorList>
            <person name="Zhou G."/>
            <person name="Gu Y."/>
            <person name="Wang H."/>
            <person name="Chen X."/>
            <person name="Zhang X."/>
            <person name="Shao Z."/>
            <person name="Yan X."/>
            <person name="Zhang J."/>
            <person name="Zhang M."/>
        </authorList>
    </citation>
    <scope>NUCLEOTIDE SEQUENCE</scope>
    <source>
        <strain evidence="1">BJSY19SF1-2</strain>
    </source>
</reference>
<proteinExistence type="predicted"/>
<protein>
    <submittedName>
        <fullName evidence="1">XRE family transcriptional regulator</fullName>
    </submittedName>
</protein>
<reference evidence="1" key="2">
    <citation type="submission" date="2023-07" db="EMBL/GenBank/DDBJ databases">
        <authorList>
            <person name="Zhang M."/>
            <person name="Zhou G."/>
        </authorList>
    </citation>
    <scope>NUCLEOTIDE SEQUENCE</scope>
    <source>
        <strain evidence="1">BJSY19SF1-2</strain>
    </source>
</reference>
<accession>A0AAW9DAH2</accession>
<dbReference type="Gene3D" id="1.10.260.40">
    <property type="entry name" value="lambda repressor-like DNA-binding domains"/>
    <property type="match status" value="1"/>
</dbReference>
<dbReference type="Proteomes" id="UP001283691">
    <property type="component" value="Unassembled WGS sequence"/>
</dbReference>
<evidence type="ECO:0000313" key="1">
    <source>
        <dbReference type="EMBL" id="MDX4069131.1"/>
    </source>
</evidence>
<dbReference type="InterPro" id="IPR010982">
    <property type="entry name" value="Lambda_DNA-bd_dom_sf"/>
</dbReference>
<name>A0AAW9DAH2_9BACT</name>
<organism evidence="1 2">
    <name type="scientific">Aliarcobacter skirrowii</name>
    <dbReference type="NCBI Taxonomy" id="28200"/>
    <lineage>
        <taxon>Bacteria</taxon>
        <taxon>Pseudomonadati</taxon>
        <taxon>Campylobacterota</taxon>
        <taxon>Epsilonproteobacteria</taxon>
        <taxon>Campylobacterales</taxon>
        <taxon>Arcobacteraceae</taxon>
        <taxon>Aliarcobacter</taxon>
    </lineage>
</organism>
<gene>
    <name evidence="1" type="ORF">Q6A80_05260</name>
</gene>
<dbReference type="RefSeq" id="WP_319047892.1">
    <property type="nucleotide sequence ID" value="NZ_JAUQUR010000002.1"/>
</dbReference>